<reference evidence="3" key="1">
    <citation type="submission" date="2022-03" db="EMBL/GenBank/DDBJ databases">
        <title>Genomic analyses of argali, domestic sheep and their hybrids provide insights into chromosomal evolution, heterosis and genetic basis of agronomic traits.</title>
        <authorList>
            <person name="Li M."/>
        </authorList>
    </citation>
    <scope>NUCLEOTIDE SEQUENCE</scope>
    <source>
        <strain evidence="3">CAU-MHL-2022a</strain>
        <tissue evidence="3">Skin</tissue>
    </source>
</reference>
<evidence type="ECO:0000313" key="3">
    <source>
        <dbReference type="EMBL" id="KAI4529168.1"/>
    </source>
</evidence>
<comment type="caution">
    <text evidence="3">The sequence shown here is derived from an EMBL/GenBank/DDBJ whole genome shotgun (WGS) entry which is preliminary data.</text>
</comment>
<accession>A0AAD4XZJ7</accession>
<dbReference type="SUPFAM" id="SSF52047">
    <property type="entry name" value="RNI-like"/>
    <property type="match status" value="1"/>
</dbReference>
<organism evidence="3 4">
    <name type="scientific">Ovis ammon polii</name>
    <dbReference type="NCBI Taxonomy" id="230172"/>
    <lineage>
        <taxon>Eukaryota</taxon>
        <taxon>Metazoa</taxon>
        <taxon>Chordata</taxon>
        <taxon>Craniata</taxon>
        <taxon>Vertebrata</taxon>
        <taxon>Euteleostomi</taxon>
        <taxon>Mammalia</taxon>
        <taxon>Eutheria</taxon>
        <taxon>Laurasiatheria</taxon>
        <taxon>Artiodactyla</taxon>
        <taxon>Ruminantia</taxon>
        <taxon>Pecora</taxon>
        <taxon>Bovidae</taxon>
        <taxon>Caprinae</taxon>
        <taxon>Ovis</taxon>
    </lineage>
</organism>
<dbReference type="AlphaFoldDB" id="A0AAD4XZJ7"/>
<evidence type="ECO:0000256" key="1">
    <source>
        <dbReference type="ARBA" id="ARBA00022614"/>
    </source>
</evidence>
<dbReference type="InterPro" id="IPR050694">
    <property type="entry name" value="LRRC14/PRAME"/>
</dbReference>
<keyword evidence="2" id="KW-0677">Repeat</keyword>
<sequence>MSCVPVKQVSPPQFLCSPSLPLGQTALSLARCLKTPLETLWITNCLILESDLMYLSQCLRVSLLKDLGLSRANLTSFCLEPLQDQIEWTSATLQDLDLEECGFSTLLLSLSHRSQLTTFSFCSYPISML</sequence>
<dbReference type="InterPro" id="IPR032675">
    <property type="entry name" value="LRR_dom_sf"/>
</dbReference>
<dbReference type="PANTHER" id="PTHR14224:SF24">
    <property type="entry name" value="MELANOMA ANTIGEN PREFERENTIALLY EXPRESSED IN TUMORS"/>
    <property type="match status" value="1"/>
</dbReference>
<protein>
    <submittedName>
        <fullName evidence="3">Uncharacterized protein</fullName>
    </submittedName>
</protein>
<dbReference type="GO" id="GO:0005737">
    <property type="term" value="C:cytoplasm"/>
    <property type="evidence" value="ECO:0007669"/>
    <property type="project" value="TreeGrafter"/>
</dbReference>
<gene>
    <name evidence="3" type="ORF">MG293_020842</name>
</gene>
<keyword evidence="4" id="KW-1185">Reference proteome</keyword>
<dbReference type="EMBL" id="JAKZEL010000029">
    <property type="protein sequence ID" value="KAI4529168.1"/>
    <property type="molecule type" value="Genomic_DNA"/>
</dbReference>
<proteinExistence type="predicted"/>
<keyword evidence="1" id="KW-0433">Leucine-rich repeat</keyword>
<evidence type="ECO:0000256" key="2">
    <source>
        <dbReference type="ARBA" id="ARBA00022737"/>
    </source>
</evidence>
<dbReference type="Gene3D" id="3.80.10.10">
    <property type="entry name" value="Ribonuclease Inhibitor"/>
    <property type="match status" value="1"/>
</dbReference>
<evidence type="ECO:0000313" key="4">
    <source>
        <dbReference type="Proteomes" id="UP001214576"/>
    </source>
</evidence>
<dbReference type="Proteomes" id="UP001214576">
    <property type="component" value="Unassembled WGS sequence"/>
</dbReference>
<dbReference type="PANTHER" id="PTHR14224">
    <property type="entry name" value="SIMILAR TO PREFERENTIALLY EXPRESSED ANTIGEN IN MELANOMA-LIKE 3"/>
    <property type="match status" value="1"/>
</dbReference>
<name>A0AAD4XZJ7_OVIAM</name>